<feature type="transmembrane region" description="Helical" evidence="7">
    <location>
        <begin position="286"/>
        <end position="306"/>
    </location>
</feature>
<feature type="transmembrane region" description="Helical" evidence="7">
    <location>
        <begin position="327"/>
        <end position="350"/>
    </location>
</feature>
<keyword evidence="5 7" id="KW-1133">Transmembrane helix</keyword>
<feature type="transmembrane region" description="Helical" evidence="7">
    <location>
        <begin position="134"/>
        <end position="155"/>
    </location>
</feature>
<comment type="subcellular location">
    <subcellularLocation>
        <location evidence="1">Cell membrane</location>
        <topology evidence="1">Multi-pass membrane protein</topology>
    </subcellularLocation>
</comment>
<dbReference type="NCBIfam" id="TIGR00797">
    <property type="entry name" value="matE"/>
    <property type="match status" value="1"/>
</dbReference>
<dbReference type="GO" id="GO:0015297">
    <property type="term" value="F:antiporter activity"/>
    <property type="evidence" value="ECO:0007669"/>
    <property type="project" value="InterPro"/>
</dbReference>
<dbReference type="OrthoDB" id="9780160at2"/>
<dbReference type="InterPro" id="IPR047135">
    <property type="entry name" value="YsiQ"/>
</dbReference>
<keyword evidence="3" id="KW-1003">Cell membrane</keyword>
<feature type="transmembrane region" description="Helical" evidence="7">
    <location>
        <begin position="92"/>
        <end position="114"/>
    </location>
</feature>
<proteinExistence type="predicted"/>
<feature type="transmembrane region" description="Helical" evidence="7">
    <location>
        <begin position="35"/>
        <end position="53"/>
    </location>
</feature>
<keyword evidence="2" id="KW-0813">Transport</keyword>
<keyword evidence="4 7" id="KW-0812">Transmembrane</keyword>
<organism evidence="8 9">
    <name type="scientific">Hydrogenispora ethanolica</name>
    <dbReference type="NCBI Taxonomy" id="1082276"/>
    <lineage>
        <taxon>Bacteria</taxon>
        <taxon>Bacillati</taxon>
        <taxon>Bacillota</taxon>
        <taxon>Hydrogenispora</taxon>
    </lineage>
</organism>
<evidence type="ECO:0000256" key="3">
    <source>
        <dbReference type="ARBA" id="ARBA00022475"/>
    </source>
</evidence>
<dbReference type="PANTHER" id="PTHR42925:SF2">
    <property type="entry name" value="NA+ DRIVEN MULTIDRUG EFFLUX PUMP"/>
    <property type="match status" value="1"/>
</dbReference>
<accession>A0A4R1R9B1</accession>
<evidence type="ECO:0000256" key="2">
    <source>
        <dbReference type="ARBA" id="ARBA00022448"/>
    </source>
</evidence>
<dbReference type="Pfam" id="PF01554">
    <property type="entry name" value="MatE"/>
    <property type="match status" value="2"/>
</dbReference>
<sequence length="465" mass="51206">MWHKLLKDPEFIKPLLALALPIAMQNLITSSLNMVDTIIIGQLGATAIAAVGLANQVFFLFNLLLFGVNSGAAIFTAQFWGQRDLKNIRRVLGVALATGMAIALLFFGLAFFIPGPVLRCFTNDPAVIAQGSRYLRIISFSYLFNAVSFCYAFILRSTGEVKLPVKVSLIAFGLNSILNYVLIYGLWGFPRLEVAGSALATLIARAVELFITLSVVYRNRMVPAARFQEMFDLSREFVKRFFQTTLPVIGNESLWSLGMVMLTVVYGHMGTDVVAAVNISSTVERVAMVLFIGMANACAVMVGNRIGAGREDLALDYAKRFAILGPVSGLLIGGLILLGMGPFLTLYHVADQVTHIARMVSTIFACSIPFRIFNLINIVGILRSGGDTKFSLFLDTAGLWLIAVPLSFIGGLVWHFPPYFVYLLATLDEFFKLSVGVWRLRSGKWINNLTHRMRQAAGELQFSEE</sequence>
<reference evidence="8 9" key="1">
    <citation type="submission" date="2019-03" db="EMBL/GenBank/DDBJ databases">
        <title>Genomic Encyclopedia of Type Strains, Phase IV (KMG-IV): sequencing the most valuable type-strain genomes for metagenomic binning, comparative biology and taxonomic classification.</title>
        <authorList>
            <person name="Goeker M."/>
        </authorList>
    </citation>
    <scope>NUCLEOTIDE SEQUENCE [LARGE SCALE GENOMIC DNA]</scope>
    <source>
        <strain evidence="8 9">LX-B</strain>
    </source>
</reference>
<evidence type="ECO:0000256" key="4">
    <source>
        <dbReference type="ARBA" id="ARBA00022692"/>
    </source>
</evidence>
<feature type="transmembrane region" description="Helical" evidence="7">
    <location>
        <begin position="392"/>
        <end position="413"/>
    </location>
</feature>
<dbReference type="RefSeq" id="WP_132015777.1">
    <property type="nucleotide sequence ID" value="NZ_SLUN01000026.1"/>
</dbReference>
<evidence type="ECO:0000256" key="1">
    <source>
        <dbReference type="ARBA" id="ARBA00004651"/>
    </source>
</evidence>
<dbReference type="EMBL" id="SLUN01000026">
    <property type="protein sequence ID" value="TCL62291.1"/>
    <property type="molecule type" value="Genomic_DNA"/>
</dbReference>
<dbReference type="Proteomes" id="UP000295008">
    <property type="component" value="Unassembled WGS sequence"/>
</dbReference>
<protein>
    <submittedName>
        <fullName evidence="8">Putative MATE family efflux protein</fullName>
    </submittedName>
</protein>
<evidence type="ECO:0000313" key="9">
    <source>
        <dbReference type="Proteomes" id="UP000295008"/>
    </source>
</evidence>
<dbReference type="AlphaFoldDB" id="A0A4R1R9B1"/>
<feature type="transmembrane region" description="Helical" evidence="7">
    <location>
        <begin position="356"/>
        <end position="380"/>
    </location>
</feature>
<comment type="caution">
    <text evidence="8">The sequence shown here is derived from an EMBL/GenBank/DDBJ whole genome shotgun (WGS) entry which is preliminary data.</text>
</comment>
<evidence type="ECO:0000256" key="7">
    <source>
        <dbReference type="SAM" id="Phobius"/>
    </source>
</evidence>
<gene>
    <name evidence="8" type="ORF">EDC14_102634</name>
</gene>
<keyword evidence="9" id="KW-1185">Reference proteome</keyword>
<feature type="transmembrane region" description="Helical" evidence="7">
    <location>
        <begin position="245"/>
        <end position="266"/>
    </location>
</feature>
<dbReference type="PIRSF" id="PIRSF006603">
    <property type="entry name" value="DinF"/>
    <property type="match status" value="1"/>
</dbReference>
<dbReference type="PANTHER" id="PTHR42925">
    <property type="entry name" value="MULTIDRUG AND TOXIN EFFLUX PROTEIN MATE FAMILY"/>
    <property type="match status" value="1"/>
</dbReference>
<dbReference type="GO" id="GO:0005886">
    <property type="term" value="C:plasma membrane"/>
    <property type="evidence" value="ECO:0007669"/>
    <property type="project" value="UniProtKB-SubCell"/>
</dbReference>
<evidence type="ECO:0000313" key="8">
    <source>
        <dbReference type="EMBL" id="TCL62291.1"/>
    </source>
</evidence>
<feature type="transmembrane region" description="Helical" evidence="7">
    <location>
        <begin position="167"/>
        <end position="189"/>
    </location>
</feature>
<dbReference type="InterPro" id="IPR048279">
    <property type="entry name" value="MdtK-like"/>
</dbReference>
<feature type="transmembrane region" description="Helical" evidence="7">
    <location>
        <begin position="195"/>
        <end position="217"/>
    </location>
</feature>
<feature type="transmembrane region" description="Helical" evidence="7">
    <location>
        <begin position="59"/>
        <end position="80"/>
    </location>
</feature>
<evidence type="ECO:0000256" key="5">
    <source>
        <dbReference type="ARBA" id="ARBA00022989"/>
    </source>
</evidence>
<keyword evidence="6 7" id="KW-0472">Membrane</keyword>
<dbReference type="CDD" id="cd13134">
    <property type="entry name" value="MATE_like_8"/>
    <property type="match status" value="1"/>
</dbReference>
<dbReference type="InterPro" id="IPR002528">
    <property type="entry name" value="MATE_fam"/>
</dbReference>
<dbReference type="GO" id="GO:0042910">
    <property type="term" value="F:xenobiotic transmembrane transporter activity"/>
    <property type="evidence" value="ECO:0007669"/>
    <property type="project" value="InterPro"/>
</dbReference>
<evidence type="ECO:0000256" key="6">
    <source>
        <dbReference type="ARBA" id="ARBA00023136"/>
    </source>
</evidence>
<name>A0A4R1R9B1_HYDET</name>